<feature type="compositionally biased region" description="Low complexity" evidence="2">
    <location>
        <begin position="60"/>
        <end position="84"/>
    </location>
</feature>
<evidence type="ECO:0000313" key="6">
    <source>
        <dbReference type="Proteomes" id="UP000194225"/>
    </source>
</evidence>
<sequence>MFGSHLPRGNEETMSRATSMATNLAVAVATTAVGCMLVISLAPSQPDTGKSGPAAGRPVAATAGHAGSAARAATSALGAPAASADPEEFASPPTGRIEVTAPEPGVDYKANGSFVVTWNNSTGEEVDVWLRTATGGGESERVALVATKAGAGRAGEALVTLPRVPPGKRYFLEVATAGDGAVRAFSRTFAITN</sequence>
<keyword evidence="3" id="KW-0472">Membrane</keyword>
<evidence type="ECO:0000259" key="4">
    <source>
        <dbReference type="Pfam" id="PF10342"/>
    </source>
</evidence>
<protein>
    <submittedName>
        <fullName evidence="5">Ser-Thr-rich glycosyl-phosphatidyl-inositol-anchored membrane family protein</fullName>
    </submittedName>
</protein>
<comment type="caution">
    <text evidence="5">The sequence shown here is derived from an EMBL/GenBank/DDBJ whole genome shotgun (WGS) entry which is preliminary data.</text>
</comment>
<keyword evidence="3" id="KW-1133">Transmembrane helix</keyword>
<dbReference type="Pfam" id="PF10342">
    <property type="entry name" value="Kre9_KNH"/>
    <property type="match status" value="1"/>
</dbReference>
<accession>A0ABX3XYJ4</accession>
<feature type="region of interest" description="Disordered" evidence="2">
    <location>
        <begin position="44"/>
        <end position="103"/>
    </location>
</feature>
<evidence type="ECO:0000313" key="5">
    <source>
        <dbReference type="EMBL" id="OSY45434.1"/>
    </source>
</evidence>
<feature type="domain" description="Yeast cell wall synthesis Kre9/Knh1-like N-terminal" evidence="4">
    <location>
        <begin position="102"/>
        <end position="191"/>
    </location>
</feature>
<dbReference type="InterPro" id="IPR018466">
    <property type="entry name" value="Kre9/Knh1-like_N"/>
</dbReference>
<reference evidence="5 6" key="1">
    <citation type="submission" date="2016-09" db="EMBL/GenBank/DDBJ databases">
        <title>Streptomyces platensis DSM40041, a candidate organism with high potential of specific P450 cytochromes.</title>
        <authorList>
            <person name="Grumaz C."/>
            <person name="Vainshtein Y."/>
            <person name="Kirstahler P."/>
            <person name="Sohn K."/>
        </authorList>
    </citation>
    <scope>NUCLEOTIDE SEQUENCE [LARGE SCALE GENOMIC DNA]</scope>
    <source>
        <strain evidence="5 6">DSM 40041</strain>
    </source>
</reference>
<evidence type="ECO:0000256" key="3">
    <source>
        <dbReference type="SAM" id="Phobius"/>
    </source>
</evidence>
<name>A0ABX3XYJ4_STRPT</name>
<proteinExistence type="predicted"/>
<organism evidence="5 6">
    <name type="scientific">Streptomyces platensis</name>
    <dbReference type="NCBI Taxonomy" id="58346"/>
    <lineage>
        <taxon>Bacteria</taxon>
        <taxon>Bacillati</taxon>
        <taxon>Actinomycetota</taxon>
        <taxon>Actinomycetes</taxon>
        <taxon>Kitasatosporales</taxon>
        <taxon>Streptomycetaceae</taxon>
        <taxon>Streptomyces</taxon>
    </lineage>
</organism>
<feature type="transmembrane region" description="Helical" evidence="3">
    <location>
        <begin position="20"/>
        <end position="42"/>
    </location>
</feature>
<gene>
    <name evidence="5" type="ORF">BG653_03185</name>
</gene>
<keyword evidence="1" id="KW-0732">Signal</keyword>
<evidence type="ECO:0000256" key="2">
    <source>
        <dbReference type="SAM" id="MobiDB-lite"/>
    </source>
</evidence>
<keyword evidence="3" id="KW-0812">Transmembrane</keyword>
<dbReference type="EMBL" id="MIGA01000018">
    <property type="protein sequence ID" value="OSY45434.1"/>
    <property type="molecule type" value="Genomic_DNA"/>
</dbReference>
<keyword evidence="6" id="KW-1185">Reference proteome</keyword>
<evidence type="ECO:0000256" key="1">
    <source>
        <dbReference type="ARBA" id="ARBA00022729"/>
    </source>
</evidence>
<dbReference type="Proteomes" id="UP000194225">
    <property type="component" value="Unassembled WGS sequence"/>
</dbReference>